<reference evidence="1 2" key="1">
    <citation type="submission" date="2018-03" db="EMBL/GenBank/DDBJ databases">
        <authorList>
            <person name="Keele B.F."/>
        </authorList>
    </citation>
    <scope>NUCLEOTIDE SEQUENCE [LARGE SCALE GENOMIC DNA]</scope>
    <source>
        <strain evidence="1 2">IB-3</strain>
    </source>
</reference>
<comment type="caution">
    <text evidence="1">The sequence shown here is derived from an EMBL/GenBank/DDBJ whole genome shotgun (WGS) entry which is preliminary data.</text>
</comment>
<keyword evidence="2" id="KW-1185">Reference proteome</keyword>
<dbReference type="SUPFAM" id="SSF53271">
    <property type="entry name" value="PRTase-like"/>
    <property type="match status" value="1"/>
</dbReference>
<dbReference type="Gene3D" id="3.40.50.2020">
    <property type="match status" value="1"/>
</dbReference>
<proteinExistence type="predicted"/>
<evidence type="ECO:0000313" key="2">
    <source>
        <dbReference type="Proteomes" id="UP000244867"/>
    </source>
</evidence>
<dbReference type="InterPro" id="IPR029057">
    <property type="entry name" value="PRTase-like"/>
</dbReference>
<evidence type="ECO:0000313" key="1">
    <source>
        <dbReference type="EMBL" id="PUA81970.1"/>
    </source>
</evidence>
<organism evidence="1 2">
    <name type="scientific">Nocardioides currus</name>
    <dbReference type="NCBI Taxonomy" id="2133958"/>
    <lineage>
        <taxon>Bacteria</taxon>
        <taxon>Bacillati</taxon>
        <taxon>Actinomycetota</taxon>
        <taxon>Actinomycetes</taxon>
        <taxon>Propionibacteriales</taxon>
        <taxon>Nocardioidaceae</taxon>
        <taxon>Nocardioides</taxon>
    </lineage>
</organism>
<dbReference type="PANTHER" id="PTHR47505:SF1">
    <property type="entry name" value="DNA UTILIZATION PROTEIN YHGH"/>
    <property type="match status" value="1"/>
</dbReference>
<dbReference type="RefSeq" id="WP_108343854.1">
    <property type="nucleotide sequence ID" value="NZ_PYXZ01000002.1"/>
</dbReference>
<name>A0A2R7Z026_9ACTN</name>
<dbReference type="EMBL" id="PYXZ01000002">
    <property type="protein sequence ID" value="PUA81970.1"/>
    <property type="molecule type" value="Genomic_DNA"/>
</dbReference>
<dbReference type="PANTHER" id="PTHR47505">
    <property type="entry name" value="DNA UTILIZATION PROTEIN YHGH"/>
    <property type="match status" value="1"/>
</dbReference>
<dbReference type="AlphaFoldDB" id="A0A2R7Z026"/>
<accession>A0A2R7Z026</accession>
<dbReference type="OrthoDB" id="5244859at2"/>
<dbReference type="InterPro" id="IPR051910">
    <property type="entry name" value="ComF/GntX_DNA_util-trans"/>
</dbReference>
<sequence>MRDVLLDLVTGSECVGCAHPGRMLCDPCRAALPTTACVRWPTPTPAGLPVPWSVADHDGAVRAMVIGHKDRGQFAFRSVLAGLLSVAVRAAVAAGDGPVVLVPVPSRPGSSRRRGYDPMGTLARLAARQLRAAAYDATSASLLVSSRRVVDQAGLSARERADNLAGSMSCPSPGLARLARRRARARVVICDDVLTTGASAAEAARALSAVGLRPVAVATVAATRRRIPDQTPTRLSSRPTTG</sequence>
<protein>
    <submittedName>
        <fullName evidence="1">ComF family protein</fullName>
    </submittedName>
</protein>
<dbReference type="Proteomes" id="UP000244867">
    <property type="component" value="Unassembled WGS sequence"/>
</dbReference>
<gene>
    <name evidence="1" type="ORF">C7S10_07990</name>
</gene>